<dbReference type="AlphaFoldDB" id="A0AAD2D4C2"/>
<reference evidence="1" key="1">
    <citation type="submission" date="2023-07" db="EMBL/GenBank/DDBJ databases">
        <authorList>
            <consortium name="AG Swart"/>
            <person name="Singh M."/>
            <person name="Singh A."/>
            <person name="Seah K."/>
            <person name="Emmerich C."/>
        </authorList>
    </citation>
    <scope>NUCLEOTIDE SEQUENCE</scope>
    <source>
        <strain evidence="1">DP1</strain>
    </source>
</reference>
<dbReference type="EMBL" id="CAMPGE010020868">
    <property type="protein sequence ID" value="CAI2379058.1"/>
    <property type="molecule type" value="Genomic_DNA"/>
</dbReference>
<evidence type="ECO:0000313" key="2">
    <source>
        <dbReference type="Proteomes" id="UP001295684"/>
    </source>
</evidence>
<protein>
    <submittedName>
        <fullName evidence="1">Uncharacterized protein</fullName>
    </submittedName>
</protein>
<gene>
    <name evidence="1" type="ORF">ECRASSUSDP1_LOCUS20466</name>
</gene>
<evidence type="ECO:0000313" key="1">
    <source>
        <dbReference type="EMBL" id="CAI2379058.1"/>
    </source>
</evidence>
<dbReference type="Proteomes" id="UP001295684">
    <property type="component" value="Unassembled WGS sequence"/>
</dbReference>
<proteinExistence type="predicted"/>
<comment type="caution">
    <text evidence="1">The sequence shown here is derived from an EMBL/GenBank/DDBJ whole genome shotgun (WGS) entry which is preliminary data.</text>
</comment>
<sequence>MEKSENSEQKKMELEKFVFKQVDSLAREIMENFGIPKWAEFCEDGRSDFELQFNDKNPSCSSFIRQLAKTRFLTLPSCESAYVTLSQHDKLETSKEFFKILSQQKYNRFYLSNDTFSKLSLGKYSAQLFSIMRNTQMNVQLVGVSIGSTHLFKRILQACSNLSNKLSIEKCYINSKSFSLPKQVDHKLKKLKFRRCTISDRVPLNFESATFKIILESVSKSMWKGSNSNYSLAMVNINGTKLMLDEILG</sequence>
<name>A0AAD2D4C2_EUPCR</name>
<organism evidence="1 2">
    <name type="scientific">Euplotes crassus</name>
    <dbReference type="NCBI Taxonomy" id="5936"/>
    <lineage>
        <taxon>Eukaryota</taxon>
        <taxon>Sar</taxon>
        <taxon>Alveolata</taxon>
        <taxon>Ciliophora</taxon>
        <taxon>Intramacronucleata</taxon>
        <taxon>Spirotrichea</taxon>
        <taxon>Hypotrichia</taxon>
        <taxon>Euplotida</taxon>
        <taxon>Euplotidae</taxon>
        <taxon>Moneuplotes</taxon>
    </lineage>
</organism>
<accession>A0AAD2D4C2</accession>
<keyword evidence="2" id="KW-1185">Reference proteome</keyword>